<keyword evidence="4 6" id="KW-1133">Transmembrane helix</keyword>
<accession>A0ABS5J5F2</accession>
<evidence type="ECO:0000256" key="5">
    <source>
        <dbReference type="ARBA" id="ARBA00023136"/>
    </source>
</evidence>
<evidence type="ECO:0000313" key="7">
    <source>
        <dbReference type="EMBL" id="MBS0029807.1"/>
    </source>
</evidence>
<comment type="subcellular location">
    <subcellularLocation>
        <location evidence="1">Cell membrane</location>
        <topology evidence="1">Multi-pass membrane protein</topology>
    </subcellularLocation>
</comment>
<evidence type="ECO:0000256" key="4">
    <source>
        <dbReference type="ARBA" id="ARBA00022989"/>
    </source>
</evidence>
<feature type="transmembrane region" description="Helical" evidence="6">
    <location>
        <begin position="393"/>
        <end position="411"/>
    </location>
</feature>
<keyword evidence="3 6" id="KW-0812">Transmembrane</keyword>
<dbReference type="RefSeq" id="WP_211974889.1">
    <property type="nucleotide sequence ID" value="NZ_CBFHAM010000106.1"/>
</dbReference>
<feature type="transmembrane region" description="Helical" evidence="6">
    <location>
        <begin position="368"/>
        <end position="387"/>
    </location>
</feature>
<comment type="caution">
    <text evidence="7">The sequence shown here is derived from an EMBL/GenBank/DDBJ whole genome shotgun (WGS) entry which is preliminary data.</text>
</comment>
<protein>
    <submittedName>
        <fullName evidence="7">Oligosaccharide flippase family protein</fullName>
    </submittedName>
</protein>
<evidence type="ECO:0000256" key="6">
    <source>
        <dbReference type="SAM" id="Phobius"/>
    </source>
</evidence>
<dbReference type="EMBL" id="JAGTXB010000010">
    <property type="protein sequence ID" value="MBS0029807.1"/>
    <property type="molecule type" value="Genomic_DNA"/>
</dbReference>
<dbReference type="Proteomes" id="UP000676386">
    <property type="component" value="Unassembled WGS sequence"/>
</dbReference>
<proteinExistence type="predicted"/>
<feature type="transmembrane region" description="Helical" evidence="6">
    <location>
        <begin position="153"/>
        <end position="174"/>
    </location>
</feature>
<feature type="transmembrane region" description="Helical" evidence="6">
    <location>
        <begin position="180"/>
        <end position="201"/>
    </location>
</feature>
<evidence type="ECO:0000256" key="1">
    <source>
        <dbReference type="ARBA" id="ARBA00004651"/>
    </source>
</evidence>
<feature type="transmembrane region" description="Helical" evidence="6">
    <location>
        <begin position="12"/>
        <end position="32"/>
    </location>
</feature>
<name>A0ABS5J5F2_9BACT</name>
<dbReference type="PANTHER" id="PTHR30250">
    <property type="entry name" value="PST FAMILY PREDICTED COLANIC ACID TRANSPORTER"/>
    <property type="match status" value="1"/>
</dbReference>
<feature type="transmembrane region" description="Helical" evidence="6">
    <location>
        <begin position="328"/>
        <end position="347"/>
    </location>
</feature>
<keyword evidence="5 6" id="KW-0472">Membrane</keyword>
<dbReference type="InterPro" id="IPR050833">
    <property type="entry name" value="Poly_Biosynth_Transport"/>
</dbReference>
<feature type="transmembrane region" description="Helical" evidence="6">
    <location>
        <begin position="120"/>
        <end position="141"/>
    </location>
</feature>
<evidence type="ECO:0000313" key="8">
    <source>
        <dbReference type="Proteomes" id="UP000676386"/>
    </source>
</evidence>
<organism evidence="7 8">
    <name type="scientific">Chitinophaga hostae</name>
    <dbReference type="NCBI Taxonomy" id="2831022"/>
    <lineage>
        <taxon>Bacteria</taxon>
        <taxon>Pseudomonadati</taxon>
        <taxon>Bacteroidota</taxon>
        <taxon>Chitinophagia</taxon>
        <taxon>Chitinophagales</taxon>
        <taxon>Chitinophagaceae</taxon>
        <taxon>Chitinophaga</taxon>
    </lineage>
</organism>
<dbReference type="InterPro" id="IPR002797">
    <property type="entry name" value="Polysacc_synth"/>
</dbReference>
<dbReference type="Pfam" id="PF01943">
    <property type="entry name" value="Polysacc_synt"/>
    <property type="match status" value="1"/>
</dbReference>
<evidence type="ECO:0000256" key="3">
    <source>
        <dbReference type="ARBA" id="ARBA00022692"/>
    </source>
</evidence>
<dbReference type="PANTHER" id="PTHR30250:SF11">
    <property type="entry name" value="O-ANTIGEN TRANSPORTER-RELATED"/>
    <property type="match status" value="1"/>
</dbReference>
<sequence>MAFKFLSILRNRHFHSLLGNVIMAFFNVLSFALLVRMLSLNAFGEWVLFLATYNILDQIRTAMLQSGIIKFSAGVDETVSRQVTGAAWYISLLVTLLFIAASFIVYAAGYRWFSDTWHFFLGWLGIMTLLSLPFNFATWVLQAAHRFDKIVQIRILQNGSFLVLLSILFFLKQVTLHNVLYAYSLSLLATSIYCLFFKWTALGTMAARTREHVKSLYHYGKLIVGSMVSSSLLNYSDNLVLRTMLSPAAVAVYSIPQKFMEVIEIILRSFVATSQPTISSAANNNDWPGVSRAFCKYTGTVTIMILPFVAGLLLFTKPLILILASKTYLPATDIVRIFLLSAILYPIDRFIGVTLDMINKPLVNFYKNLLKLILNIILDIVLVLMFADIRAVAIASSLNLLFAVVFGYYFLQRYLSGIGISNIWKYGWQECRALLSKIKIFRLQYK</sequence>
<feature type="transmembrane region" description="Helical" evidence="6">
    <location>
        <begin position="301"/>
        <end position="322"/>
    </location>
</feature>
<evidence type="ECO:0000256" key="2">
    <source>
        <dbReference type="ARBA" id="ARBA00022475"/>
    </source>
</evidence>
<keyword evidence="8" id="KW-1185">Reference proteome</keyword>
<feature type="transmembrane region" description="Helical" evidence="6">
    <location>
        <begin position="86"/>
        <end position="108"/>
    </location>
</feature>
<gene>
    <name evidence="7" type="ORF">KE626_20965</name>
</gene>
<reference evidence="7 8" key="1">
    <citation type="submission" date="2021-04" db="EMBL/GenBank/DDBJ databases">
        <title>Chitinophaga sp. nov., isolated from the rhizosphere soil.</title>
        <authorList>
            <person name="He S."/>
        </authorList>
    </citation>
    <scope>NUCLEOTIDE SEQUENCE [LARGE SCALE GENOMIC DNA]</scope>
    <source>
        <strain evidence="7 8">2R12</strain>
    </source>
</reference>
<feature type="transmembrane region" description="Helical" evidence="6">
    <location>
        <begin position="38"/>
        <end position="56"/>
    </location>
</feature>
<keyword evidence="2" id="KW-1003">Cell membrane</keyword>